<dbReference type="AlphaFoldDB" id="A0AAD5AAG9"/>
<dbReference type="Pfam" id="PF15109">
    <property type="entry name" value="TMEM125"/>
    <property type="match status" value="1"/>
</dbReference>
<name>A0AAD5AAG9_SILAS</name>
<dbReference type="PANTHER" id="PTHR31416:SF1">
    <property type="entry name" value="TRANSMEMBRANE PROTEIN 125"/>
    <property type="match status" value="1"/>
</dbReference>
<feature type="transmembrane region" description="Helical" evidence="1">
    <location>
        <begin position="26"/>
        <end position="46"/>
    </location>
</feature>
<dbReference type="PANTHER" id="PTHR31416">
    <property type="entry name" value="TRANSMEMBRANE PROTEIN 125"/>
    <property type="match status" value="1"/>
</dbReference>
<keyword evidence="1" id="KW-0472">Membrane</keyword>
<feature type="transmembrane region" description="Helical" evidence="1">
    <location>
        <begin position="138"/>
        <end position="162"/>
    </location>
</feature>
<dbReference type="EMBL" id="MU563656">
    <property type="protein sequence ID" value="KAI5612527.1"/>
    <property type="molecule type" value="Genomic_DNA"/>
</dbReference>
<feature type="non-terminal residue" evidence="2">
    <location>
        <position position="200"/>
    </location>
</feature>
<accession>A0AAD5AAG9</accession>
<evidence type="ECO:0008006" key="4">
    <source>
        <dbReference type="Google" id="ProtNLM"/>
    </source>
</evidence>
<keyword evidence="1" id="KW-0812">Transmembrane</keyword>
<reference evidence="2" key="1">
    <citation type="submission" date="2018-07" db="EMBL/GenBank/DDBJ databases">
        <title>Comparative genomics of catfishes provides insights into carnivory and benthic adaptation.</title>
        <authorList>
            <person name="Zhang Y."/>
            <person name="Wang D."/>
            <person name="Peng Z."/>
            <person name="Zheng S."/>
            <person name="Shao F."/>
            <person name="Tao W."/>
        </authorList>
    </citation>
    <scope>NUCLEOTIDE SEQUENCE</scope>
    <source>
        <strain evidence="2">Chongqing</strain>
    </source>
</reference>
<comment type="caution">
    <text evidence="2">The sequence shown here is derived from an EMBL/GenBank/DDBJ whole genome shotgun (WGS) entry which is preliminary data.</text>
</comment>
<protein>
    <recommendedName>
        <fullName evidence="4">Transmembrane protein 125b</fullName>
    </recommendedName>
</protein>
<organism evidence="2 3">
    <name type="scientific">Silurus asotus</name>
    <name type="common">Amur catfish</name>
    <name type="synonym">Parasilurus asotus</name>
    <dbReference type="NCBI Taxonomy" id="30991"/>
    <lineage>
        <taxon>Eukaryota</taxon>
        <taxon>Metazoa</taxon>
        <taxon>Chordata</taxon>
        <taxon>Craniata</taxon>
        <taxon>Vertebrata</taxon>
        <taxon>Euteleostomi</taxon>
        <taxon>Actinopterygii</taxon>
        <taxon>Neopterygii</taxon>
        <taxon>Teleostei</taxon>
        <taxon>Ostariophysi</taxon>
        <taxon>Siluriformes</taxon>
        <taxon>Siluridae</taxon>
        <taxon>Silurus</taxon>
    </lineage>
</organism>
<evidence type="ECO:0000313" key="2">
    <source>
        <dbReference type="EMBL" id="KAI5612527.1"/>
    </source>
</evidence>
<keyword evidence="1" id="KW-1133">Transmembrane helix</keyword>
<feature type="transmembrane region" description="Helical" evidence="1">
    <location>
        <begin position="58"/>
        <end position="77"/>
    </location>
</feature>
<sequence>PGPMFLQQDVEDQVELWWFGEPCISLLCYISSVALVLGLGTGGVVLLSSASSVEASSAVWRLSVGSALCVLALVLVLKQLLSSAVQDMGCVRSRRRIVQLRSGGDVDPSLLLAVGLALTLGGAAVLLCLASSHMLLTGMLLLSSGGALVLSVVVYVTMKYVWKRRASRRRRIRRRVRVYTVAGRSSHMWRDSASSQAGLI</sequence>
<keyword evidence="3" id="KW-1185">Reference proteome</keyword>
<feature type="non-terminal residue" evidence="2">
    <location>
        <position position="1"/>
    </location>
</feature>
<evidence type="ECO:0000256" key="1">
    <source>
        <dbReference type="SAM" id="Phobius"/>
    </source>
</evidence>
<gene>
    <name evidence="2" type="ORF">C0J50_4259</name>
</gene>
<proteinExistence type="predicted"/>
<dbReference type="InterPro" id="IPR028165">
    <property type="entry name" value="TMEM125"/>
</dbReference>
<feature type="transmembrane region" description="Helical" evidence="1">
    <location>
        <begin position="110"/>
        <end position="132"/>
    </location>
</feature>
<dbReference type="Proteomes" id="UP001205998">
    <property type="component" value="Unassembled WGS sequence"/>
</dbReference>
<evidence type="ECO:0000313" key="3">
    <source>
        <dbReference type="Proteomes" id="UP001205998"/>
    </source>
</evidence>